<evidence type="ECO:0008006" key="4">
    <source>
        <dbReference type="Google" id="ProtNLM"/>
    </source>
</evidence>
<proteinExistence type="predicted"/>
<protein>
    <recommendedName>
        <fullName evidence="4">Integral membrane protein</fullName>
    </recommendedName>
</protein>
<dbReference type="Proteomes" id="UP001434419">
    <property type="component" value="Unassembled WGS sequence"/>
</dbReference>
<dbReference type="EMBL" id="JBETVU010000005">
    <property type="protein sequence ID" value="MES5148365.1"/>
    <property type="molecule type" value="Genomic_DNA"/>
</dbReference>
<keyword evidence="1" id="KW-0472">Membrane</keyword>
<keyword evidence="1" id="KW-1133">Transmembrane helix</keyword>
<sequence length="81" mass="8939">MLLVPALFVLALRQLSHEANQKLVNTFGFNSQIIVGALGIIVHELSHLIMAIIFGHHINAVSLLRIPSNTNDMSLGYVKTY</sequence>
<comment type="caution">
    <text evidence="2">The sequence shown here is derived from an EMBL/GenBank/DDBJ whole genome shotgun (WGS) entry which is preliminary data.</text>
</comment>
<keyword evidence="3" id="KW-1185">Reference proteome</keyword>
<accession>A0ABV2B685</accession>
<gene>
    <name evidence="2" type="ORF">ABVC42_00090</name>
</gene>
<evidence type="ECO:0000256" key="1">
    <source>
        <dbReference type="SAM" id="Phobius"/>
    </source>
</evidence>
<name>A0ABV2B685_9LACO</name>
<feature type="transmembrane region" description="Helical" evidence="1">
    <location>
        <begin position="32"/>
        <end position="55"/>
    </location>
</feature>
<reference evidence="2" key="1">
    <citation type="submission" date="2024-06" db="EMBL/GenBank/DDBJ databases">
        <title>Vaginal Lactobacillus fatty acid response mechanisms reveal a metabolite-targeted strategy for bacterial vaginosis treatment.</title>
        <authorList>
            <person name="Zhu M."/>
            <person name="Blainey P.C."/>
            <person name="Bloom S.M."/>
            <person name="Kwon D.S."/>
        </authorList>
    </citation>
    <scope>NUCLEOTIDE SEQUENCE</scope>
    <source>
        <strain evidence="2">194_F1_1</strain>
    </source>
</reference>
<evidence type="ECO:0000313" key="3">
    <source>
        <dbReference type="Proteomes" id="UP001434419"/>
    </source>
</evidence>
<evidence type="ECO:0000313" key="2">
    <source>
        <dbReference type="EMBL" id="MES5148365.1"/>
    </source>
</evidence>
<organism evidence="2 3">
    <name type="scientific">Lactobacillus crispatus</name>
    <dbReference type="NCBI Taxonomy" id="47770"/>
    <lineage>
        <taxon>Bacteria</taxon>
        <taxon>Bacillati</taxon>
        <taxon>Bacillota</taxon>
        <taxon>Bacilli</taxon>
        <taxon>Lactobacillales</taxon>
        <taxon>Lactobacillaceae</taxon>
        <taxon>Lactobacillus</taxon>
    </lineage>
</organism>
<keyword evidence="1" id="KW-0812">Transmembrane</keyword>
<dbReference type="RefSeq" id="WP_353579799.1">
    <property type="nucleotide sequence ID" value="NZ_JBETVU010000005.1"/>
</dbReference>